<keyword evidence="2" id="KW-1185">Reference proteome</keyword>
<protein>
    <submittedName>
        <fullName evidence="1">OsmC family protein</fullName>
    </submittedName>
</protein>
<dbReference type="Pfam" id="PF02566">
    <property type="entry name" value="OsmC"/>
    <property type="match status" value="1"/>
</dbReference>
<gene>
    <name evidence="1" type="ORF">QF206_00770</name>
</gene>
<name>A0AAW6T7X7_9MICO</name>
<dbReference type="PANTHER" id="PTHR42830:SF2">
    <property type="entry name" value="OSMC_OHR FAMILY PROTEIN"/>
    <property type="match status" value="1"/>
</dbReference>
<dbReference type="EMBL" id="JASATX010000001">
    <property type="protein sequence ID" value="MDI2097500.1"/>
    <property type="molecule type" value="Genomic_DNA"/>
</dbReference>
<accession>A0AAW6T7X7</accession>
<sequence>MEQEHRFAVEVEWTGNRGSGTSSARAFEREHIVRAPGKPELAGSAAPVFRGDAARWNPEELLIAALSQCHMMSYFYAAVQHGIVVTGYRDAATGVIEMEGAAGQFTSVTLRPEVTVSPSEALTADPGLADRLHDEAERLCFIARSVNFPVHHEPTTRVTAG</sequence>
<dbReference type="InterPro" id="IPR036102">
    <property type="entry name" value="OsmC/Ohrsf"/>
</dbReference>
<dbReference type="PANTHER" id="PTHR42830">
    <property type="entry name" value="OSMOTICALLY INDUCIBLE FAMILY PROTEIN"/>
    <property type="match status" value="1"/>
</dbReference>
<dbReference type="SUPFAM" id="SSF82784">
    <property type="entry name" value="OsmC-like"/>
    <property type="match status" value="1"/>
</dbReference>
<organism evidence="1 2">
    <name type="scientific">Ruicaihuangia caeni</name>
    <dbReference type="NCBI Taxonomy" id="3042517"/>
    <lineage>
        <taxon>Bacteria</taxon>
        <taxon>Bacillati</taxon>
        <taxon>Actinomycetota</taxon>
        <taxon>Actinomycetes</taxon>
        <taxon>Micrococcales</taxon>
        <taxon>Microbacteriaceae</taxon>
        <taxon>Ruicaihuangia</taxon>
    </lineage>
</organism>
<proteinExistence type="predicted"/>
<dbReference type="Proteomes" id="UP001321506">
    <property type="component" value="Unassembled WGS sequence"/>
</dbReference>
<comment type="caution">
    <text evidence="1">The sequence shown here is derived from an EMBL/GenBank/DDBJ whole genome shotgun (WGS) entry which is preliminary data.</text>
</comment>
<reference evidence="1 2" key="1">
    <citation type="submission" date="2023-04" db="EMBL/GenBank/DDBJ databases">
        <title>Klugiella caeni sp. nov. isolated from the sludge of biochemical tank.</title>
        <authorList>
            <person name="Geng K."/>
        </authorList>
    </citation>
    <scope>NUCLEOTIDE SEQUENCE [LARGE SCALE GENOMIC DNA]</scope>
    <source>
        <strain evidence="1 2">YN-L-19</strain>
    </source>
</reference>
<evidence type="ECO:0000313" key="2">
    <source>
        <dbReference type="Proteomes" id="UP001321506"/>
    </source>
</evidence>
<dbReference type="AlphaFoldDB" id="A0AAW6T7X7"/>
<dbReference type="InterPro" id="IPR003718">
    <property type="entry name" value="OsmC/Ohr_fam"/>
</dbReference>
<dbReference type="RefSeq" id="WP_281487293.1">
    <property type="nucleotide sequence ID" value="NZ_JASATX010000001.1"/>
</dbReference>
<evidence type="ECO:0000313" key="1">
    <source>
        <dbReference type="EMBL" id="MDI2097500.1"/>
    </source>
</evidence>
<dbReference type="Gene3D" id="3.30.300.20">
    <property type="match status" value="1"/>
</dbReference>
<dbReference type="InterPro" id="IPR015946">
    <property type="entry name" value="KH_dom-like_a/b"/>
</dbReference>
<dbReference type="InterPro" id="IPR052707">
    <property type="entry name" value="OsmC_Ohr_Peroxiredoxin"/>
</dbReference>